<dbReference type="InParanoid" id="W0REU1"/>
<proteinExistence type="predicted"/>
<evidence type="ECO:0000313" key="3">
    <source>
        <dbReference type="Proteomes" id="UP000019151"/>
    </source>
</evidence>
<protein>
    <submittedName>
        <fullName evidence="2">YbhB YbcL family protein</fullName>
    </submittedName>
</protein>
<accession>W0REU1</accession>
<keyword evidence="3" id="KW-1185">Reference proteome</keyword>
<evidence type="ECO:0000313" key="2">
    <source>
        <dbReference type="EMBL" id="AHG89301.1"/>
    </source>
</evidence>
<dbReference type="CDD" id="cd00865">
    <property type="entry name" value="PEBP_bact_arch"/>
    <property type="match status" value="1"/>
</dbReference>
<feature type="region of interest" description="Disordered" evidence="1">
    <location>
        <begin position="1"/>
        <end position="20"/>
    </location>
</feature>
<dbReference type="Pfam" id="PF01161">
    <property type="entry name" value="PBP"/>
    <property type="match status" value="1"/>
</dbReference>
<dbReference type="InterPro" id="IPR008914">
    <property type="entry name" value="PEBP"/>
</dbReference>
<dbReference type="STRING" id="861299.J421_1764"/>
<dbReference type="eggNOG" id="COG1881">
    <property type="taxonomic scope" value="Bacteria"/>
</dbReference>
<dbReference type="NCBIfam" id="TIGR00481">
    <property type="entry name" value="YbhB/YbcL family Raf kinase inhibitor-like protein"/>
    <property type="match status" value="1"/>
</dbReference>
<dbReference type="SUPFAM" id="SSF49777">
    <property type="entry name" value="PEBP-like"/>
    <property type="match status" value="1"/>
</dbReference>
<dbReference type="PATRIC" id="fig|861299.3.peg.1793"/>
<feature type="region of interest" description="Disordered" evidence="1">
    <location>
        <begin position="92"/>
        <end position="121"/>
    </location>
</feature>
<evidence type="ECO:0000256" key="1">
    <source>
        <dbReference type="SAM" id="MobiDB-lite"/>
    </source>
</evidence>
<dbReference type="PANTHER" id="PTHR30289:SF1">
    <property type="entry name" value="PEBP (PHOSPHATIDYLETHANOLAMINE-BINDING PROTEIN) FAMILY PROTEIN"/>
    <property type="match status" value="1"/>
</dbReference>
<reference evidence="2 3" key="1">
    <citation type="journal article" date="2014" name="Genome Announc.">
        <title>Genome Sequence and Methylome of Soil Bacterium Gemmatirosa kalamazoonensis KBS708T, a Member of the Rarely Cultivated Gemmatimonadetes Phylum.</title>
        <authorList>
            <person name="Debruyn J.M."/>
            <person name="Radosevich M."/>
            <person name="Wommack K.E."/>
            <person name="Polson S.W."/>
            <person name="Hauser L.J."/>
            <person name="Fawaz M.N."/>
            <person name="Korlach J."/>
            <person name="Tsai Y.C."/>
        </authorList>
    </citation>
    <scope>NUCLEOTIDE SEQUENCE [LARGE SCALE GENOMIC DNA]</scope>
    <source>
        <strain evidence="2 3">KBS708</strain>
    </source>
</reference>
<dbReference type="Proteomes" id="UP000019151">
    <property type="component" value="Chromosome"/>
</dbReference>
<gene>
    <name evidence="2" type="ORF">J421_1764</name>
</gene>
<dbReference type="EMBL" id="CP007128">
    <property type="protein sequence ID" value="AHG89301.1"/>
    <property type="molecule type" value="Genomic_DNA"/>
</dbReference>
<name>W0REU1_9BACT</name>
<dbReference type="HOGENOM" id="CLU_083918_2_0_0"/>
<feature type="compositionally biased region" description="Basic and acidic residues" evidence="1">
    <location>
        <begin position="1"/>
        <end position="12"/>
    </location>
</feature>
<dbReference type="InterPro" id="IPR036610">
    <property type="entry name" value="PEBP-like_sf"/>
</dbReference>
<sequence>MAYKTGEIRIPDPPRGGASLTVTSETFRDGETIPRECAFDGCGGDNRSPQLAWSGAPAETKSFAVTCFDPDAPTGSGFWHWLLFNVPASVTSVPAGEPSPSGSTSGRNDYGKSGYGGPCPPPGDGPHRYVFTVYALDVPAIEGIDANVGGAALVFNMRGHVLAQGTLTGRYGR</sequence>
<dbReference type="Gene3D" id="3.90.280.10">
    <property type="entry name" value="PEBP-like"/>
    <property type="match status" value="1"/>
</dbReference>
<dbReference type="PANTHER" id="PTHR30289">
    <property type="entry name" value="UNCHARACTERIZED PROTEIN YBCL-RELATED"/>
    <property type="match status" value="1"/>
</dbReference>
<dbReference type="FunCoup" id="W0REU1">
    <property type="interactions" value="46"/>
</dbReference>
<dbReference type="InterPro" id="IPR005247">
    <property type="entry name" value="YbhB_YbcL/LppC-like"/>
</dbReference>
<dbReference type="OrthoDB" id="9797506at2"/>
<dbReference type="AlphaFoldDB" id="W0REU1"/>
<dbReference type="RefSeq" id="WP_025410805.1">
    <property type="nucleotide sequence ID" value="NZ_CP007128.1"/>
</dbReference>
<organism evidence="2 3">
    <name type="scientific">Gemmatirosa kalamazoonensis</name>
    <dbReference type="NCBI Taxonomy" id="861299"/>
    <lineage>
        <taxon>Bacteria</taxon>
        <taxon>Pseudomonadati</taxon>
        <taxon>Gemmatimonadota</taxon>
        <taxon>Gemmatimonadia</taxon>
        <taxon>Gemmatimonadales</taxon>
        <taxon>Gemmatimonadaceae</taxon>
        <taxon>Gemmatirosa</taxon>
    </lineage>
</organism>
<dbReference type="KEGG" id="gba:J421_1764"/>